<sequence>MSARRAFLILYTRVEIEEYNPMVRSRIQIKKIENIAARQVTFSKRRRGLFKKAQELSTLCDAQIGLIVFSSTGKLHNFSTTRMSQIIQRYMPHTNNLDHQLDASLQPQPEDCAILCKEVAEKNRELRQMKGEGLEELGIEELAKLEKKIERSCARVRHMKDVKCEKLITGLKQKGCKLAQHNKRLKEKMSEVAEVHTLENQSSSSSSKHSSYLQNYNAKLDTSLKLA</sequence>
<dbReference type="FunFam" id="3.40.1810.10:FF:000007">
    <property type="entry name" value="Transcription factor, MADS-box"/>
    <property type="match status" value="1"/>
</dbReference>
<dbReference type="GO" id="GO:0045944">
    <property type="term" value="P:positive regulation of transcription by RNA polymerase II"/>
    <property type="evidence" value="ECO:0007669"/>
    <property type="project" value="InterPro"/>
</dbReference>
<accession>A0A7C9D7T9</accession>
<dbReference type="InterPro" id="IPR033896">
    <property type="entry name" value="MEF2-like_N"/>
</dbReference>
<reference evidence="8" key="1">
    <citation type="journal article" date="2013" name="J. Plant Res.">
        <title>Effect of fungi and light on seed germination of three Opuntia species from semiarid lands of central Mexico.</title>
        <authorList>
            <person name="Delgado-Sanchez P."/>
            <person name="Jimenez-Bremont J.F."/>
            <person name="Guerrero-Gonzalez Mde L."/>
            <person name="Flores J."/>
        </authorList>
    </citation>
    <scope>NUCLEOTIDE SEQUENCE</scope>
    <source>
        <tissue evidence="8">Cladode</tissue>
    </source>
</reference>
<name>A0A7C9D7T9_OPUST</name>
<dbReference type="EMBL" id="GISG01096490">
    <property type="protein sequence ID" value="MBA4635686.1"/>
    <property type="molecule type" value="Transcribed_RNA"/>
</dbReference>
<comment type="subcellular location">
    <subcellularLocation>
        <location evidence="1">Nucleus</location>
    </subcellularLocation>
</comment>
<dbReference type="SMART" id="SM00432">
    <property type="entry name" value="MADS"/>
    <property type="match status" value="1"/>
</dbReference>
<evidence type="ECO:0000313" key="8">
    <source>
        <dbReference type="EMBL" id="MBA4635686.1"/>
    </source>
</evidence>
<evidence type="ECO:0000256" key="1">
    <source>
        <dbReference type="ARBA" id="ARBA00004123"/>
    </source>
</evidence>
<keyword evidence="2" id="KW-0805">Transcription regulation</keyword>
<feature type="domain" description="K-box" evidence="7">
    <location>
        <begin position="105"/>
        <end position="195"/>
    </location>
</feature>
<dbReference type="InterPro" id="IPR036879">
    <property type="entry name" value="TF_MADSbox_sf"/>
</dbReference>
<evidence type="ECO:0000256" key="2">
    <source>
        <dbReference type="ARBA" id="ARBA00023015"/>
    </source>
</evidence>
<dbReference type="GO" id="GO:0003700">
    <property type="term" value="F:DNA-binding transcription factor activity"/>
    <property type="evidence" value="ECO:0007669"/>
    <property type="project" value="InterPro"/>
</dbReference>
<evidence type="ECO:0000256" key="3">
    <source>
        <dbReference type="ARBA" id="ARBA00023125"/>
    </source>
</evidence>
<evidence type="ECO:0008006" key="9">
    <source>
        <dbReference type="Google" id="ProtNLM"/>
    </source>
</evidence>
<dbReference type="GO" id="GO:0005634">
    <property type="term" value="C:nucleus"/>
    <property type="evidence" value="ECO:0007669"/>
    <property type="project" value="UniProtKB-SubCell"/>
</dbReference>
<dbReference type="Pfam" id="PF00319">
    <property type="entry name" value="SRF-TF"/>
    <property type="match status" value="1"/>
</dbReference>
<dbReference type="Pfam" id="PF01486">
    <property type="entry name" value="K-box"/>
    <property type="match status" value="1"/>
</dbReference>
<dbReference type="AlphaFoldDB" id="A0A7C9D7T9"/>
<organism evidence="8">
    <name type="scientific">Opuntia streptacantha</name>
    <name type="common">Prickly pear cactus</name>
    <name type="synonym">Opuntia cardona</name>
    <dbReference type="NCBI Taxonomy" id="393608"/>
    <lineage>
        <taxon>Eukaryota</taxon>
        <taxon>Viridiplantae</taxon>
        <taxon>Streptophyta</taxon>
        <taxon>Embryophyta</taxon>
        <taxon>Tracheophyta</taxon>
        <taxon>Spermatophyta</taxon>
        <taxon>Magnoliopsida</taxon>
        <taxon>eudicotyledons</taxon>
        <taxon>Gunneridae</taxon>
        <taxon>Pentapetalae</taxon>
        <taxon>Caryophyllales</taxon>
        <taxon>Cactineae</taxon>
        <taxon>Cactaceae</taxon>
        <taxon>Opuntioideae</taxon>
        <taxon>Opuntia</taxon>
    </lineage>
</organism>
<dbReference type="GO" id="GO:0000977">
    <property type="term" value="F:RNA polymerase II transcription regulatory region sequence-specific DNA binding"/>
    <property type="evidence" value="ECO:0007669"/>
    <property type="project" value="InterPro"/>
</dbReference>
<keyword evidence="5" id="KW-0539">Nucleus</keyword>
<evidence type="ECO:0000259" key="7">
    <source>
        <dbReference type="PROSITE" id="PS51297"/>
    </source>
</evidence>
<evidence type="ECO:0000259" key="6">
    <source>
        <dbReference type="PROSITE" id="PS50066"/>
    </source>
</evidence>
<protein>
    <recommendedName>
        <fullName evidence="9">MADS-box domain-containing protein</fullName>
    </recommendedName>
</protein>
<evidence type="ECO:0000256" key="5">
    <source>
        <dbReference type="ARBA" id="ARBA00023242"/>
    </source>
</evidence>
<keyword evidence="4" id="KW-0804">Transcription</keyword>
<dbReference type="PRINTS" id="PR00404">
    <property type="entry name" value="MADSDOMAIN"/>
</dbReference>
<dbReference type="PROSITE" id="PS00350">
    <property type="entry name" value="MADS_BOX_1"/>
    <property type="match status" value="1"/>
</dbReference>
<dbReference type="InterPro" id="IPR050142">
    <property type="entry name" value="MADS-box/MEF2_TF"/>
</dbReference>
<dbReference type="GO" id="GO:0046983">
    <property type="term" value="F:protein dimerization activity"/>
    <property type="evidence" value="ECO:0007669"/>
    <property type="project" value="InterPro"/>
</dbReference>
<feature type="domain" description="MADS-box" evidence="6">
    <location>
        <begin position="22"/>
        <end position="82"/>
    </location>
</feature>
<dbReference type="CDD" id="cd00265">
    <property type="entry name" value="MADS_MEF2_like"/>
    <property type="match status" value="1"/>
</dbReference>
<evidence type="ECO:0000256" key="4">
    <source>
        <dbReference type="ARBA" id="ARBA00023163"/>
    </source>
</evidence>
<proteinExistence type="predicted"/>
<dbReference type="PROSITE" id="PS50066">
    <property type="entry name" value="MADS_BOX_2"/>
    <property type="match status" value="1"/>
</dbReference>
<reference evidence="8" key="2">
    <citation type="submission" date="2020-07" db="EMBL/GenBank/DDBJ databases">
        <authorList>
            <person name="Vera ALvarez R."/>
            <person name="Arias-Moreno D.M."/>
            <person name="Jimenez-Jacinto V."/>
            <person name="Jimenez-Bremont J.F."/>
            <person name="Swaminathan K."/>
            <person name="Moose S.P."/>
            <person name="Guerrero-Gonzalez M.L."/>
            <person name="Marino-Ramirez L."/>
            <person name="Landsman D."/>
            <person name="Rodriguez-Kessler M."/>
            <person name="Delgado-Sanchez P."/>
        </authorList>
    </citation>
    <scope>NUCLEOTIDE SEQUENCE</scope>
    <source>
        <tissue evidence="8">Cladode</tissue>
    </source>
</reference>
<dbReference type="SUPFAM" id="SSF55455">
    <property type="entry name" value="SRF-like"/>
    <property type="match status" value="1"/>
</dbReference>
<keyword evidence="3" id="KW-0238">DNA-binding</keyword>
<dbReference type="InterPro" id="IPR002100">
    <property type="entry name" value="TF_MADSbox"/>
</dbReference>
<dbReference type="PROSITE" id="PS51297">
    <property type="entry name" value="K_BOX"/>
    <property type="match status" value="1"/>
</dbReference>
<dbReference type="Gene3D" id="3.40.1810.10">
    <property type="entry name" value="Transcription factor, MADS-box"/>
    <property type="match status" value="1"/>
</dbReference>
<dbReference type="PANTHER" id="PTHR48019">
    <property type="entry name" value="SERUM RESPONSE FACTOR HOMOLOG"/>
    <property type="match status" value="1"/>
</dbReference>
<dbReference type="InterPro" id="IPR002487">
    <property type="entry name" value="TF_Kbox"/>
</dbReference>